<dbReference type="OrthoDB" id="9815506at2"/>
<dbReference type="GO" id="GO:0044550">
    <property type="term" value="P:secondary metabolite biosynthetic process"/>
    <property type="evidence" value="ECO:0007669"/>
    <property type="project" value="TreeGrafter"/>
</dbReference>
<evidence type="ECO:0000259" key="3">
    <source>
        <dbReference type="Pfam" id="PF08541"/>
    </source>
</evidence>
<dbReference type="Pfam" id="PF08541">
    <property type="entry name" value="ACP_syn_III_C"/>
    <property type="match status" value="1"/>
</dbReference>
<keyword evidence="2 5" id="KW-0012">Acyltransferase</keyword>
<organism evidence="5 6">
    <name type="scientific">Cecembia lonarensis (strain CCUG 58316 / KCTC 22772 / LW9)</name>
    <dbReference type="NCBI Taxonomy" id="1225176"/>
    <lineage>
        <taxon>Bacteria</taxon>
        <taxon>Pseudomonadati</taxon>
        <taxon>Bacteroidota</taxon>
        <taxon>Cytophagia</taxon>
        <taxon>Cytophagales</taxon>
        <taxon>Cyclobacteriaceae</taxon>
        <taxon>Cecembia</taxon>
    </lineage>
</organism>
<feature type="domain" description="Beta-ketoacyl-[acyl-carrier-protein] synthase III C-terminal" evidence="3">
    <location>
        <begin position="254"/>
        <end position="338"/>
    </location>
</feature>
<name>K1LA39_CECL9</name>
<evidence type="ECO:0000256" key="2">
    <source>
        <dbReference type="ARBA" id="ARBA00023315"/>
    </source>
</evidence>
<reference evidence="5 6" key="1">
    <citation type="journal article" date="2012" name="J. Bacteriol.">
        <title>Draft Genome Sequence of Cecembia lonarensis Strain LW9T, Isolated from Lonar Lake, a Haloalkaline Lake in India.</title>
        <authorList>
            <person name="Shivaji S."/>
            <person name="Ara S."/>
            <person name="Singh A."/>
            <person name="Pinnaka A.K."/>
        </authorList>
    </citation>
    <scope>NUCLEOTIDE SEQUENCE [LARGE SCALE GENOMIC DNA]</scope>
    <source>
        <strain evidence="5 6">LW9</strain>
    </source>
</reference>
<dbReference type="SUPFAM" id="SSF53901">
    <property type="entry name" value="Thiolase-like"/>
    <property type="match status" value="1"/>
</dbReference>
<dbReference type="AlphaFoldDB" id="K1LA39"/>
<dbReference type="GO" id="GO:0006633">
    <property type="term" value="P:fatty acid biosynthetic process"/>
    <property type="evidence" value="ECO:0007669"/>
    <property type="project" value="InterPro"/>
</dbReference>
<dbReference type="RefSeq" id="WP_009185255.1">
    <property type="nucleotide sequence ID" value="NZ_AMGM01000032.1"/>
</dbReference>
<dbReference type="EMBL" id="AMGM01000032">
    <property type="protein sequence ID" value="EKB49127.1"/>
    <property type="molecule type" value="Genomic_DNA"/>
</dbReference>
<keyword evidence="1 5" id="KW-0808">Transferase</keyword>
<evidence type="ECO:0000259" key="4">
    <source>
        <dbReference type="Pfam" id="PF08545"/>
    </source>
</evidence>
<dbReference type="InterPro" id="IPR013751">
    <property type="entry name" value="ACP_syn_III_N"/>
</dbReference>
<dbReference type="PANTHER" id="PTHR34069:SF3">
    <property type="entry name" value="ACYL-COA:ACYL-COA ALKYLTRANSFERASE"/>
    <property type="match status" value="1"/>
</dbReference>
<dbReference type="InterPro" id="IPR016039">
    <property type="entry name" value="Thiolase-like"/>
</dbReference>
<evidence type="ECO:0000313" key="5">
    <source>
        <dbReference type="EMBL" id="EKB49127.1"/>
    </source>
</evidence>
<feature type="domain" description="Beta-ketoacyl-[acyl-carrier-protein] synthase III N-terminal" evidence="4">
    <location>
        <begin position="114"/>
        <end position="192"/>
    </location>
</feature>
<dbReference type="Pfam" id="PF08545">
    <property type="entry name" value="ACP_syn_III"/>
    <property type="match status" value="1"/>
</dbReference>
<evidence type="ECO:0000256" key="1">
    <source>
        <dbReference type="ARBA" id="ARBA00022679"/>
    </source>
</evidence>
<dbReference type="PANTHER" id="PTHR34069">
    <property type="entry name" value="3-OXOACYL-[ACYL-CARRIER-PROTEIN] SYNTHASE 3"/>
    <property type="match status" value="1"/>
</dbReference>
<keyword evidence="6" id="KW-1185">Reference proteome</keyword>
<dbReference type="InterPro" id="IPR013747">
    <property type="entry name" value="ACP_syn_III_C"/>
</dbReference>
<dbReference type="Gene3D" id="3.40.47.10">
    <property type="match status" value="1"/>
</dbReference>
<dbReference type="CDD" id="cd00830">
    <property type="entry name" value="KAS_III"/>
    <property type="match status" value="1"/>
</dbReference>
<dbReference type="Proteomes" id="UP000004478">
    <property type="component" value="Unassembled WGS sequence"/>
</dbReference>
<evidence type="ECO:0000313" key="6">
    <source>
        <dbReference type="Proteomes" id="UP000004478"/>
    </source>
</evidence>
<proteinExistence type="predicted"/>
<sequence>MAYFKFDHIKIRGISCVIPKNIIRTEGFKDRFGSEEVDKFMEMTGITQTRWTSEKQTASDLATAAAQNLIKQKGLDPKEIKALVFGTHSPDYRRPASAFVIQKQLGLSTETVVFDISLGCSSAVYGMQVVASMMVNSDIDKAILVLGDTTSKTTNLNDRASIMLIGEAAVAVYLEKTSEKVSPIRSLLRSDGEGYRYLIVPAGGYRNLNASVQEEVCQDGNPRTLHNSFMQGTSVFTFTISDVPKAMKDYLAITETTIDNYDVFAFHQANLLIIKQIAKKLKIPMEKIPLTLPIYGNTSGASPLVSLCEFYGNQEAKKLKVMMIGFGVGISWGVTSFEIDTEDIFPIEESDYCFAEGFIGSVSEL</sequence>
<dbReference type="EC" id="2.3.1.180" evidence="5"/>
<gene>
    <name evidence="5" type="primary">fabH_2</name>
    <name evidence="5" type="ORF">B879_02225</name>
</gene>
<dbReference type="GO" id="GO:0004315">
    <property type="term" value="F:3-oxoacyl-[acyl-carrier-protein] synthase activity"/>
    <property type="evidence" value="ECO:0007669"/>
    <property type="project" value="InterPro"/>
</dbReference>
<protein>
    <submittedName>
        <fullName evidence="5">3-oxoacyl-[acyl-carrier-protein] synthase 3</fullName>
        <ecNumber evidence="5">2.3.1.180</ecNumber>
    </submittedName>
</protein>
<accession>K1LA39</accession>
<dbReference type="GO" id="GO:0033818">
    <property type="term" value="F:beta-ketoacyl-acyl-carrier-protein synthase III activity"/>
    <property type="evidence" value="ECO:0007669"/>
    <property type="project" value="UniProtKB-EC"/>
</dbReference>
<comment type="caution">
    <text evidence="5">The sequence shown here is derived from an EMBL/GenBank/DDBJ whole genome shotgun (WGS) entry which is preliminary data.</text>
</comment>